<dbReference type="EMBL" id="JARBHB010000013">
    <property type="protein sequence ID" value="KAJ8870424.1"/>
    <property type="molecule type" value="Genomic_DNA"/>
</dbReference>
<evidence type="ECO:0000313" key="2">
    <source>
        <dbReference type="EMBL" id="KAJ8870424.1"/>
    </source>
</evidence>
<feature type="region of interest" description="Disordered" evidence="1">
    <location>
        <begin position="183"/>
        <end position="205"/>
    </location>
</feature>
<organism evidence="2 3">
    <name type="scientific">Dryococelus australis</name>
    <dbReference type="NCBI Taxonomy" id="614101"/>
    <lineage>
        <taxon>Eukaryota</taxon>
        <taxon>Metazoa</taxon>
        <taxon>Ecdysozoa</taxon>
        <taxon>Arthropoda</taxon>
        <taxon>Hexapoda</taxon>
        <taxon>Insecta</taxon>
        <taxon>Pterygota</taxon>
        <taxon>Neoptera</taxon>
        <taxon>Polyneoptera</taxon>
        <taxon>Phasmatodea</taxon>
        <taxon>Verophasmatodea</taxon>
        <taxon>Anareolatae</taxon>
        <taxon>Phasmatidae</taxon>
        <taxon>Eurycanthinae</taxon>
        <taxon>Dryococelus</taxon>
    </lineage>
</organism>
<sequence>MSNAVLEVLKTNKDVINGIMLQQKNVDHGSLASTTPDMPDEVLEDKKSASLDSLKLSDEDCNKLCQDTVIQTQSFSWQKERLAAKSKTVLSMLYSDFSGTRSTKYGIEKRRIAIEELEIRPSDHVQRTGLWVDEKLPFVGASPDGLLAGSEGEGGYFLYCSERTDESDHNYTYQIQTQLHVKDPRRRHRSAKRHEHFPQPSTPSGRPVTCLSSVILLHTHARTQLALRIGNVWLTSYDSASRCLSQQDSSRRLSKPLHVWNYVSSIVIILTGWMSLIAPVKICAGTDNTTRTLHAIALRIETTVRNNLALTGLKRRKYSSHFRIWNTVYYKRPARLWANSRLARKRLANPVTARCGAIANEQTAEAPVCRLWSYVCCARALCDEPENGTVRRDVHVSVAGPVEAYGGHVDVDSPFRYHLDETFVPPVLHHGHLFFAKRFTLRLDSNVLWYTCSFHFVIGHVFSSRDNSLPDWASQNQDKIDVKHVYTEVDFAIGSQFTRYALDDSEPIADLQGNKRGKREIIEKTRRKAASSSRIPTFENPGATPPGIEPGSPEWEELDGNLLTLSFPLPGDEDHSFILRLRNSTVMRSFAILLRLDTTSWGILYTTYRTSADKETFGTYTVYYDPAELSEERIYTSAVSLLASLQGDPGSIPGRVTTDFRMWESCRTMPLIGRFSRDLPFPPPFHSNAAQAQFSPHLPSLALKTSVLRAVQISSLTHLGKSPHLSTANQQICTPTSNVEMRELRGLNEPQVAHRTLEPQLFLHRLRCPSVSIFVPRTCCHCIPSSFTCSSVIGSESPRACIIYGDKIAGAAHIRPQLFKGIVRYDLHKRKSAGRPHQESNPARLGIRLLIHIVFEASWRTVAQLSPSTVTANNQCAVNIGIFVRKTVESDLQVIELTNFPVKDKIDVKHVCTEVDFAIGSQFIRHVLGESDPIADLQGNK</sequence>
<evidence type="ECO:0000256" key="1">
    <source>
        <dbReference type="SAM" id="MobiDB-lite"/>
    </source>
</evidence>
<dbReference type="Proteomes" id="UP001159363">
    <property type="component" value="Chromosome 12"/>
</dbReference>
<evidence type="ECO:0000313" key="3">
    <source>
        <dbReference type="Proteomes" id="UP001159363"/>
    </source>
</evidence>
<feature type="compositionally biased region" description="Basic residues" evidence="1">
    <location>
        <begin position="183"/>
        <end position="195"/>
    </location>
</feature>
<name>A0ABQ9GDC7_9NEOP</name>
<dbReference type="InterPro" id="IPR011335">
    <property type="entry name" value="Restrct_endonuc-II-like"/>
</dbReference>
<dbReference type="SUPFAM" id="SSF52980">
    <property type="entry name" value="Restriction endonuclease-like"/>
    <property type="match status" value="1"/>
</dbReference>
<feature type="region of interest" description="Disordered" evidence="1">
    <location>
        <begin position="532"/>
        <end position="553"/>
    </location>
</feature>
<dbReference type="Gene3D" id="3.90.320.10">
    <property type="match status" value="1"/>
</dbReference>
<dbReference type="InterPro" id="IPR011604">
    <property type="entry name" value="PDDEXK-like_dom_sf"/>
</dbReference>
<gene>
    <name evidence="2" type="ORF">PR048_029446</name>
</gene>
<reference evidence="2 3" key="1">
    <citation type="submission" date="2023-02" db="EMBL/GenBank/DDBJ databases">
        <title>LHISI_Scaffold_Assembly.</title>
        <authorList>
            <person name="Stuart O.P."/>
            <person name="Cleave R."/>
            <person name="Magrath M.J.L."/>
            <person name="Mikheyev A.S."/>
        </authorList>
    </citation>
    <scope>NUCLEOTIDE SEQUENCE [LARGE SCALE GENOMIC DNA]</scope>
    <source>
        <strain evidence="2">Daus_M_001</strain>
        <tissue evidence="2">Leg muscle</tissue>
    </source>
</reference>
<protein>
    <submittedName>
        <fullName evidence="2">Uncharacterized protein</fullName>
    </submittedName>
</protein>
<accession>A0ABQ9GDC7</accession>
<proteinExistence type="predicted"/>
<comment type="caution">
    <text evidence="2">The sequence shown here is derived from an EMBL/GenBank/DDBJ whole genome shotgun (WGS) entry which is preliminary data.</text>
</comment>
<keyword evidence="3" id="KW-1185">Reference proteome</keyword>